<evidence type="ECO:0000313" key="2">
    <source>
        <dbReference type="Proteomes" id="UP001231649"/>
    </source>
</evidence>
<dbReference type="Proteomes" id="UP001231649">
    <property type="component" value="Chromosome 13"/>
</dbReference>
<organism evidence="1 2">
    <name type="scientific">Mythimna loreyi</name>
    <dbReference type="NCBI Taxonomy" id="667449"/>
    <lineage>
        <taxon>Eukaryota</taxon>
        <taxon>Metazoa</taxon>
        <taxon>Ecdysozoa</taxon>
        <taxon>Arthropoda</taxon>
        <taxon>Hexapoda</taxon>
        <taxon>Insecta</taxon>
        <taxon>Pterygota</taxon>
        <taxon>Neoptera</taxon>
        <taxon>Endopterygota</taxon>
        <taxon>Lepidoptera</taxon>
        <taxon>Glossata</taxon>
        <taxon>Ditrysia</taxon>
        <taxon>Noctuoidea</taxon>
        <taxon>Noctuidae</taxon>
        <taxon>Noctuinae</taxon>
        <taxon>Hadenini</taxon>
        <taxon>Mythimna</taxon>
    </lineage>
</organism>
<name>A0ACC2QIR9_9NEOP</name>
<accession>A0ACC2QIR9</accession>
<proteinExistence type="predicted"/>
<protein>
    <submittedName>
        <fullName evidence="1">Uncharacterized protein</fullName>
    </submittedName>
</protein>
<keyword evidence="2" id="KW-1185">Reference proteome</keyword>
<comment type="caution">
    <text evidence="1">The sequence shown here is derived from an EMBL/GenBank/DDBJ whole genome shotgun (WGS) entry which is preliminary data.</text>
</comment>
<gene>
    <name evidence="1" type="ORF">PYW08_002717</name>
</gene>
<sequence>MVNNCASCHKALRSANVKCSKCDLLFHVACANAGNHPKSGGETKLSWICPSCQSKATKTGFSPTRTAVAEAQIPTDNTMTPNSTDCYRSSAGPSDTEILRSLNSEIKLLRGDVVDIKTHITSLTEHLTKCYTRLDEYDLRIKTLEKREEEIISLNSTIANLRDQLNIQAQSSLKNELEISGVNELKNENPLHIVCVLALKIGVSIEEQDLDFVSRAGPRRQQLKDSAETPPRTLAVRFVRRYKRDEFLKAAKTRRNLISTDLEIAGTTRNVYVNERLSQGNRQLFRATKLCAREHGYHFCWVKNGAILIRKQEGNPAIHIRNTEDLERYLGSATCELRGFPSTVLR</sequence>
<reference evidence="1" key="1">
    <citation type="submission" date="2023-03" db="EMBL/GenBank/DDBJ databases">
        <title>Chromosome-level genomes of two armyworms, Mythimna separata and Mythimna loreyi, provide insights into the biosynthesis and reception of sex pheromones.</title>
        <authorList>
            <person name="Zhao H."/>
        </authorList>
    </citation>
    <scope>NUCLEOTIDE SEQUENCE</scope>
    <source>
        <strain evidence="1">BeijingLab</strain>
    </source>
</reference>
<dbReference type="EMBL" id="CM056789">
    <property type="protein sequence ID" value="KAJ8718480.1"/>
    <property type="molecule type" value="Genomic_DNA"/>
</dbReference>
<evidence type="ECO:0000313" key="1">
    <source>
        <dbReference type="EMBL" id="KAJ8718480.1"/>
    </source>
</evidence>